<sequence length="374" mass="42410">MYHCVYHLLGIPQHTLNMAGSPVATVVPPLAQSVQEMSMNGNEPPPQYFLKENSIQPMDSFLPSDLIPIIDISLLSSSSSLSSKGGEEELQKLKSTLTSWGCFQAVGHGLSSSFLDKVREVGKQFFALPVEEKEKYSRATDGIEGYGNDPILSENQVLDWSYRLFLRLQPVDQRKLRLWPENPTEFREVLDEYGTKVKIIMDVLFKAMAKSLNLEENSFSSQFGERAVMQARFNFYLSCPRPDLVLGVKPHSDRSGITVLLQDKEVEGLQVFKDDKWFRVPVIPHALVVNLGDQMQIMSNGIFKSPIHRVVTNSERMRISVAMFNEPEPEKEIGPMEGLIDEKRPRLYRDVKNYASFNFECFQKGVVPLESAKI</sequence>
<evidence type="ECO:0000313" key="7">
    <source>
        <dbReference type="Proteomes" id="UP001168098"/>
    </source>
</evidence>
<dbReference type="EMBL" id="JARBHA010000011">
    <property type="protein sequence ID" value="KAJ9688787.1"/>
    <property type="molecule type" value="Genomic_DNA"/>
</dbReference>
<dbReference type="Gene3D" id="2.60.120.330">
    <property type="entry name" value="B-lactam Antibiotic, Isopenicillin N Synthase, Chain"/>
    <property type="match status" value="1"/>
</dbReference>
<protein>
    <recommendedName>
        <fullName evidence="5">Fe2OG dioxygenase domain-containing protein</fullName>
    </recommendedName>
</protein>
<comment type="caution">
    <text evidence="6">The sequence shown here is derived from an EMBL/GenBank/DDBJ whole genome shotgun (WGS) entry which is preliminary data.</text>
</comment>
<accession>A0AA38ZH25</accession>
<dbReference type="InterPro" id="IPR044861">
    <property type="entry name" value="IPNS-like_FE2OG_OXY"/>
</dbReference>
<name>A0AA38ZH25_VITRO</name>
<gene>
    <name evidence="6" type="ORF">PVL29_014436</name>
</gene>
<keyword evidence="4" id="KW-0560">Oxidoreductase</keyword>
<dbReference type="GO" id="GO:0046872">
    <property type="term" value="F:metal ion binding"/>
    <property type="evidence" value="ECO:0007669"/>
    <property type="project" value="UniProtKB-KW"/>
</dbReference>
<proteinExistence type="inferred from homology"/>
<dbReference type="Pfam" id="PF03171">
    <property type="entry name" value="2OG-FeII_Oxy"/>
    <property type="match status" value="1"/>
</dbReference>
<evidence type="ECO:0000256" key="3">
    <source>
        <dbReference type="ARBA" id="ARBA00023004"/>
    </source>
</evidence>
<dbReference type="PANTHER" id="PTHR47991">
    <property type="entry name" value="OXOGLUTARATE/IRON-DEPENDENT DIOXYGENASE"/>
    <property type="match status" value="1"/>
</dbReference>
<dbReference type="Pfam" id="PF14226">
    <property type="entry name" value="DIOX_N"/>
    <property type="match status" value="1"/>
</dbReference>
<evidence type="ECO:0000256" key="1">
    <source>
        <dbReference type="ARBA" id="ARBA00008056"/>
    </source>
</evidence>
<reference evidence="6 7" key="1">
    <citation type="journal article" date="2023" name="BMC Biotechnol.">
        <title>Vitis rotundifolia cv Carlos genome sequencing.</title>
        <authorList>
            <person name="Huff M."/>
            <person name="Hulse-Kemp A."/>
            <person name="Scheffler B."/>
            <person name="Youngblood R."/>
            <person name="Simpson S."/>
            <person name="Babiker E."/>
            <person name="Staton M."/>
        </authorList>
    </citation>
    <scope>NUCLEOTIDE SEQUENCE [LARGE SCALE GENOMIC DNA]</scope>
    <source>
        <tissue evidence="6">Leaf</tissue>
    </source>
</reference>
<evidence type="ECO:0000259" key="5">
    <source>
        <dbReference type="PROSITE" id="PS51471"/>
    </source>
</evidence>
<dbReference type="PROSITE" id="PS51471">
    <property type="entry name" value="FE2OG_OXY"/>
    <property type="match status" value="1"/>
</dbReference>
<dbReference type="Proteomes" id="UP001168098">
    <property type="component" value="Unassembled WGS sequence"/>
</dbReference>
<dbReference type="SUPFAM" id="SSF51197">
    <property type="entry name" value="Clavaminate synthase-like"/>
    <property type="match status" value="1"/>
</dbReference>
<dbReference type="InterPro" id="IPR026992">
    <property type="entry name" value="DIOX_N"/>
</dbReference>
<keyword evidence="2 4" id="KW-0479">Metal-binding</keyword>
<dbReference type="GO" id="GO:0016491">
    <property type="term" value="F:oxidoreductase activity"/>
    <property type="evidence" value="ECO:0007669"/>
    <property type="project" value="UniProtKB-KW"/>
</dbReference>
<dbReference type="FunFam" id="2.60.120.330:FF:000018">
    <property type="entry name" value="2-oxoglutarate (2OG) and Fe(II)-dependent oxygenase superfamily protein"/>
    <property type="match status" value="1"/>
</dbReference>
<keyword evidence="3 4" id="KW-0408">Iron</keyword>
<evidence type="ECO:0000256" key="2">
    <source>
        <dbReference type="ARBA" id="ARBA00022723"/>
    </source>
</evidence>
<feature type="domain" description="Fe2OG dioxygenase" evidence="5">
    <location>
        <begin position="227"/>
        <end position="327"/>
    </location>
</feature>
<dbReference type="InterPro" id="IPR005123">
    <property type="entry name" value="Oxoglu/Fe-dep_dioxygenase_dom"/>
</dbReference>
<dbReference type="InterPro" id="IPR027443">
    <property type="entry name" value="IPNS-like_sf"/>
</dbReference>
<keyword evidence="7" id="KW-1185">Reference proteome</keyword>
<dbReference type="InterPro" id="IPR050295">
    <property type="entry name" value="Plant_2OG-oxidoreductases"/>
</dbReference>
<dbReference type="AlphaFoldDB" id="A0AA38ZH25"/>
<comment type="similarity">
    <text evidence="1 4">Belongs to the iron/ascorbate-dependent oxidoreductase family.</text>
</comment>
<organism evidence="6 7">
    <name type="scientific">Vitis rotundifolia</name>
    <name type="common">Muscadine grape</name>
    <dbReference type="NCBI Taxonomy" id="103349"/>
    <lineage>
        <taxon>Eukaryota</taxon>
        <taxon>Viridiplantae</taxon>
        <taxon>Streptophyta</taxon>
        <taxon>Embryophyta</taxon>
        <taxon>Tracheophyta</taxon>
        <taxon>Spermatophyta</taxon>
        <taxon>Magnoliopsida</taxon>
        <taxon>eudicotyledons</taxon>
        <taxon>Gunneridae</taxon>
        <taxon>Pentapetalae</taxon>
        <taxon>rosids</taxon>
        <taxon>Vitales</taxon>
        <taxon>Vitaceae</taxon>
        <taxon>Viteae</taxon>
        <taxon>Vitis</taxon>
    </lineage>
</organism>
<evidence type="ECO:0000256" key="4">
    <source>
        <dbReference type="RuleBase" id="RU003682"/>
    </source>
</evidence>
<evidence type="ECO:0000313" key="6">
    <source>
        <dbReference type="EMBL" id="KAJ9688787.1"/>
    </source>
</evidence>